<proteinExistence type="predicted"/>
<organism evidence="1 2">
    <name type="scientific">Phycicoccus flavus</name>
    <dbReference type="NCBI Taxonomy" id="2502783"/>
    <lineage>
        <taxon>Bacteria</taxon>
        <taxon>Bacillati</taxon>
        <taxon>Actinomycetota</taxon>
        <taxon>Actinomycetes</taxon>
        <taxon>Micrococcales</taxon>
        <taxon>Intrasporangiaceae</taxon>
        <taxon>Phycicoccus</taxon>
    </lineage>
</organism>
<protein>
    <submittedName>
        <fullName evidence="1">(Fe-S)-binding protein</fullName>
    </submittedName>
</protein>
<accession>A0A8T6R1E3</accession>
<reference evidence="1" key="1">
    <citation type="submission" date="2020-03" db="EMBL/GenBank/DDBJ databases">
        <title>Phycicoccus flavus sp. nov., a novel endophytic actinobacterium isolated from branch of Kandelia candel.</title>
        <authorList>
            <person name="Tuo L."/>
        </authorList>
    </citation>
    <scope>NUCLEOTIDE SEQUENCE</scope>
    <source>
        <strain evidence="1">CMS6Z-2</strain>
    </source>
</reference>
<feature type="non-terminal residue" evidence="1">
    <location>
        <position position="1"/>
    </location>
</feature>
<dbReference type="Proteomes" id="UP000287866">
    <property type="component" value="Unassembled WGS sequence"/>
</dbReference>
<sequence>MHVGGLLSRQRAGVRTLHLAEVLAATADDPAGVA</sequence>
<comment type="caution">
    <text evidence="1">The sequence shown here is derived from an EMBL/GenBank/DDBJ whole genome shotgun (WGS) entry which is preliminary data.</text>
</comment>
<evidence type="ECO:0000313" key="1">
    <source>
        <dbReference type="EMBL" id="NHA68158.1"/>
    </source>
</evidence>
<gene>
    <name evidence="1" type="ORF">EPD83_008845</name>
</gene>
<keyword evidence="2" id="KW-1185">Reference proteome</keyword>
<dbReference type="AlphaFoldDB" id="A0A8T6R1E3"/>
<name>A0A8T6R1E3_9MICO</name>
<dbReference type="EMBL" id="SAYU02000023">
    <property type="protein sequence ID" value="NHA68158.1"/>
    <property type="molecule type" value="Genomic_DNA"/>
</dbReference>
<evidence type="ECO:0000313" key="2">
    <source>
        <dbReference type="Proteomes" id="UP000287866"/>
    </source>
</evidence>